<gene>
    <name evidence="1" type="primary">WBGene00280844</name>
</gene>
<evidence type="ECO:0000313" key="1">
    <source>
        <dbReference type="EnsemblMetazoa" id="PPA42475.1"/>
    </source>
</evidence>
<accession>A0A8R1UWE6</accession>
<name>A0A2A6D2M8_PRIPA</name>
<evidence type="ECO:0000313" key="2">
    <source>
        <dbReference type="Proteomes" id="UP000005239"/>
    </source>
</evidence>
<organism evidence="1 2">
    <name type="scientific">Pristionchus pacificus</name>
    <name type="common">Parasitic nematode worm</name>
    <dbReference type="NCBI Taxonomy" id="54126"/>
    <lineage>
        <taxon>Eukaryota</taxon>
        <taxon>Metazoa</taxon>
        <taxon>Ecdysozoa</taxon>
        <taxon>Nematoda</taxon>
        <taxon>Chromadorea</taxon>
        <taxon>Rhabditida</taxon>
        <taxon>Rhabditina</taxon>
        <taxon>Diplogasteromorpha</taxon>
        <taxon>Diplogasteroidea</taxon>
        <taxon>Neodiplogasteridae</taxon>
        <taxon>Pristionchus</taxon>
    </lineage>
</organism>
<dbReference type="Gene3D" id="3.40.50.720">
    <property type="entry name" value="NAD(P)-binding Rossmann-like Domain"/>
    <property type="match status" value="1"/>
</dbReference>
<dbReference type="InterPro" id="IPR036291">
    <property type="entry name" value="NAD(P)-bd_dom_sf"/>
</dbReference>
<dbReference type="AlphaFoldDB" id="A0A2A6D2M8"/>
<sequence>MTEFASALCNFQGKTVIIAESSTRIGRETARIFAEKGAKIVITSKDAASLTETKNLCIEAGADQENVLEILANFDSDESLSAIIDDTVKAFGGIDILVINVCIERPDSQEHADTAVDRGNREILRSILALTNFALPHLAKTKGSVVNVASLAAHSSGEQEICYAISKSALDQLIIQTATRLIKMGVRVNSVNQGLIEAGLVCKINAPKNFGKALFHLGENTWMVHFGKVGEGNDIAE</sequence>
<dbReference type="OrthoDB" id="47007at2759"/>
<reference evidence="2" key="1">
    <citation type="journal article" date="2008" name="Nat. Genet.">
        <title>The Pristionchus pacificus genome provides a unique perspective on nematode lifestyle and parasitism.</title>
        <authorList>
            <person name="Dieterich C."/>
            <person name="Clifton S.W."/>
            <person name="Schuster L.N."/>
            <person name="Chinwalla A."/>
            <person name="Delehaunty K."/>
            <person name="Dinkelacker I."/>
            <person name="Fulton L."/>
            <person name="Fulton R."/>
            <person name="Godfrey J."/>
            <person name="Minx P."/>
            <person name="Mitreva M."/>
            <person name="Roeseler W."/>
            <person name="Tian H."/>
            <person name="Witte H."/>
            <person name="Yang S.P."/>
            <person name="Wilson R.K."/>
            <person name="Sommer R.J."/>
        </authorList>
    </citation>
    <scope>NUCLEOTIDE SEQUENCE [LARGE SCALE GENOMIC DNA]</scope>
    <source>
        <strain evidence="2">PS312</strain>
    </source>
</reference>
<dbReference type="PROSITE" id="PS00061">
    <property type="entry name" value="ADH_SHORT"/>
    <property type="match status" value="1"/>
</dbReference>
<dbReference type="InterPro" id="IPR020904">
    <property type="entry name" value="Sc_DH/Rdtase_CS"/>
</dbReference>
<dbReference type="Pfam" id="PF13561">
    <property type="entry name" value="adh_short_C2"/>
    <property type="match status" value="1"/>
</dbReference>
<dbReference type="EnsemblMetazoa" id="PPA42475.1">
    <property type="protein sequence ID" value="PPA42475.1"/>
    <property type="gene ID" value="WBGene00280844"/>
</dbReference>
<accession>A0A2A6D2M8</accession>
<protein>
    <submittedName>
        <fullName evidence="1">Dehydrogenase</fullName>
    </submittedName>
</protein>
<dbReference type="SUPFAM" id="SSF51735">
    <property type="entry name" value="NAD(P)-binding Rossmann-fold domains"/>
    <property type="match status" value="1"/>
</dbReference>
<dbReference type="Proteomes" id="UP000005239">
    <property type="component" value="Unassembled WGS sequence"/>
</dbReference>
<reference evidence="1" key="2">
    <citation type="submission" date="2022-06" db="UniProtKB">
        <authorList>
            <consortium name="EnsemblMetazoa"/>
        </authorList>
    </citation>
    <scope>IDENTIFICATION</scope>
    <source>
        <strain evidence="1">PS312</strain>
    </source>
</reference>
<dbReference type="PANTHER" id="PTHR44115">
    <property type="entry name" value="PROTEIN CBG09704"/>
    <property type="match status" value="1"/>
</dbReference>
<proteinExistence type="predicted"/>
<keyword evidence="2" id="KW-1185">Reference proteome</keyword>
<dbReference type="PRINTS" id="PR00081">
    <property type="entry name" value="GDHRDH"/>
</dbReference>
<dbReference type="InterPro" id="IPR002347">
    <property type="entry name" value="SDR_fam"/>
</dbReference>
<dbReference type="PANTHER" id="PTHR44115:SF4">
    <property type="entry name" value="OXIDOREDUCTASE"/>
    <property type="match status" value="1"/>
</dbReference>